<evidence type="ECO:0000256" key="4">
    <source>
        <dbReference type="ARBA" id="ARBA00022884"/>
    </source>
</evidence>
<accession>A0A3B0MV89</accession>
<feature type="region of interest" description="Disordered" evidence="7">
    <location>
        <begin position="94"/>
        <end position="118"/>
    </location>
</feature>
<protein>
    <submittedName>
        <fullName evidence="9">Splicing factor (SR protein), putative</fullName>
    </submittedName>
</protein>
<feature type="compositionally biased region" description="Basic and acidic residues" evidence="7">
    <location>
        <begin position="236"/>
        <end position="268"/>
    </location>
</feature>
<evidence type="ECO:0000259" key="8">
    <source>
        <dbReference type="PROSITE" id="PS50102"/>
    </source>
</evidence>
<feature type="compositionally biased region" description="Basic and acidic residues" evidence="7">
    <location>
        <begin position="278"/>
        <end position="326"/>
    </location>
</feature>
<dbReference type="InterPro" id="IPR035979">
    <property type="entry name" value="RBD_domain_sf"/>
</dbReference>
<dbReference type="Pfam" id="PF00076">
    <property type="entry name" value="RRM_1"/>
    <property type="match status" value="2"/>
</dbReference>
<gene>
    <name evidence="9" type="ORF">TAT_000086100</name>
    <name evidence="10" type="ORF">TAV_000085500</name>
</gene>
<feature type="domain" description="RRM" evidence="8">
    <location>
        <begin position="119"/>
        <end position="193"/>
    </location>
</feature>
<evidence type="ECO:0000256" key="7">
    <source>
        <dbReference type="SAM" id="MobiDB-lite"/>
    </source>
</evidence>
<dbReference type="GO" id="GO:0005737">
    <property type="term" value="C:cytoplasm"/>
    <property type="evidence" value="ECO:0007669"/>
    <property type="project" value="TreeGrafter"/>
</dbReference>
<dbReference type="PANTHER" id="PTHR23003">
    <property type="entry name" value="RNA RECOGNITION MOTIF RRM DOMAIN CONTAINING PROTEIN"/>
    <property type="match status" value="1"/>
</dbReference>
<name>A0A3B0MV89_THEAN</name>
<reference evidence="9" key="1">
    <citation type="submission" date="2018-07" db="EMBL/GenBank/DDBJ databases">
        <authorList>
            <person name="Quirk P.G."/>
            <person name="Krulwich T.A."/>
        </authorList>
    </citation>
    <scope>NUCLEOTIDE SEQUENCE</scope>
    <source>
        <strain evidence="9">Anand</strain>
    </source>
</reference>
<dbReference type="PROSITE" id="PS50102">
    <property type="entry name" value="RRM"/>
    <property type="match status" value="2"/>
</dbReference>
<proteinExistence type="predicted"/>
<keyword evidence="5" id="KW-0539">Nucleus</keyword>
<evidence type="ECO:0000256" key="3">
    <source>
        <dbReference type="ARBA" id="ARBA00022737"/>
    </source>
</evidence>
<dbReference type="PANTHER" id="PTHR23003:SF62">
    <property type="entry name" value="SERINE_ARGININE (SR)-TYPE SHUTTLING MRNA BINDING PROTEIN NPL3"/>
    <property type="match status" value="1"/>
</dbReference>
<dbReference type="VEuPathDB" id="PiroplasmaDB:TA06100"/>
<dbReference type="InterPro" id="IPR000504">
    <property type="entry name" value="RRM_dom"/>
</dbReference>
<sequence length="341" mass="40296">MVYKGGKANRSPSCVFVGNLPDRVDERDIHDLFDKFGEIKDVDIKHGKTSNYTSYAFIEFASVRSAEDAVDSRDGYEYDRYRLRVEFAGEKKPRRYPSYDRPRDRDRSNRYPPPTRTDYRLVISNLPHGCRWQHLKDHMRKAGPVGYVNIVHGKGFVDYMHKSDMKYAIRKLDGSELTTPDDSCRIRVKKDEFRRSRSRHRSYDRRSRSVSDRRSRSVRSGSPYERRSRSISGKRSRSERSRSPYDRRSRTVSDRRSRSVRSVSDRSRSPYAKRQKSRDRSGSERARTRSRSASERRSYERSRSDERLKLNSELEPMKHTYDRDAETETAAETYRESPLKV</sequence>
<evidence type="ECO:0000256" key="6">
    <source>
        <dbReference type="PROSITE-ProRule" id="PRU00176"/>
    </source>
</evidence>
<evidence type="ECO:0000256" key="2">
    <source>
        <dbReference type="ARBA" id="ARBA00022664"/>
    </source>
</evidence>
<feature type="compositionally biased region" description="Basic and acidic residues" evidence="7">
    <location>
        <begin position="204"/>
        <end position="215"/>
    </location>
</feature>
<dbReference type="EMBL" id="UIVS01000001">
    <property type="protein sequence ID" value="SVP90150.1"/>
    <property type="molecule type" value="Genomic_DNA"/>
</dbReference>
<dbReference type="InterPro" id="IPR012677">
    <property type="entry name" value="Nucleotide-bd_a/b_plait_sf"/>
</dbReference>
<evidence type="ECO:0000313" key="9">
    <source>
        <dbReference type="EMBL" id="SVP89008.1"/>
    </source>
</evidence>
<feature type="compositionally biased region" description="Basic and acidic residues" evidence="7">
    <location>
        <begin position="94"/>
        <end position="109"/>
    </location>
</feature>
<evidence type="ECO:0000313" key="10">
    <source>
        <dbReference type="EMBL" id="SVP90150.1"/>
    </source>
</evidence>
<feature type="domain" description="RRM" evidence="8">
    <location>
        <begin position="13"/>
        <end position="90"/>
    </location>
</feature>
<dbReference type="EMBL" id="UIVT01000001">
    <property type="protein sequence ID" value="SVP89008.1"/>
    <property type="molecule type" value="Genomic_DNA"/>
</dbReference>
<dbReference type="GO" id="GO:0003729">
    <property type="term" value="F:mRNA binding"/>
    <property type="evidence" value="ECO:0007669"/>
    <property type="project" value="TreeGrafter"/>
</dbReference>
<keyword evidence="4 6" id="KW-0694">RNA-binding</keyword>
<organism evidence="9">
    <name type="scientific">Theileria annulata</name>
    <dbReference type="NCBI Taxonomy" id="5874"/>
    <lineage>
        <taxon>Eukaryota</taxon>
        <taxon>Sar</taxon>
        <taxon>Alveolata</taxon>
        <taxon>Apicomplexa</taxon>
        <taxon>Aconoidasida</taxon>
        <taxon>Piroplasmida</taxon>
        <taxon>Theileriidae</taxon>
        <taxon>Theileria</taxon>
    </lineage>
</organism>
<dbReference type="InterPro" id="IPR050374">
    <property type="entry name" value="RRT5_SRSF_SR"/>
</dbReference>
<keyword evidence="3" id="KW-0677">Repeat</keyword>
<dbReference type="SUPFAM" id="SSF54928">
    <property type="entry name" value="RNA-binding domain, RBD"/>
    <property type="match status" value="2"/>
</dbReference>
<evidence type="ECO:0000256" key="5">
    <source>
        <dbReference type="ARBA" id="ARBA00023242"/>
    </source>
</evidence>
<dbReference type="GO" id="GO:0005634">
    <property type="term" value="C:nucleus"/>
    <property type="evidence" value="ECO:0007669"/>
    <property type="project" value="UniProtKB-SubCell"/>
</dbReference>
<feature type="region of interest" description="Disordered" evidence="7">
    <location>
        <begin position="193"/>
        <end position="341"/>
    </location>
</feature>
<dbReference type="GO" id="GO:0006397">
    <property type="term" value="P:mRNA processing"/>
    <property type="evidence" value="ECO:0007669"/>
    <property type="project" value="UniProtKB-KW"/>
</dbReference>
<dbReference type="SMART" id="SM00360">
    <property type="entry name" value="RRM"/>
    <property type="match status" value="2"/>
</dbReference>
<dbReference type="AlphaFoldDB" id="A0A3B0MV89"/>
<keyword evidence="2" id="KW-0507">mRNA processing</keyword>
<dbReference type="Gene3D" id="3.30.70.330">
    <property type="match status" value="2"/>
</dbReference>
<evidence type="ECO:0000256" key="1">
    <source>
        <dbReference type="ARBA" id="ARBA00004123"/>
    </source>
</evidence>
<comment type="subcellular location">
    <subcellularLocation>
        <location evidence="1">Nucleus</location>
    </subcellularLocation>
</comment>